<proteinExistence type="predicted"/>
<name>A0A3A6TZE9_9GAMM</name>
<evidence type="ECO:0000313" key="2">
    <source>
        <dbReference type="Proteomes" id="UP000273022"/>
    </source>
</evidence>
<dbReference type="InterPro" id="IPR021363">
    <property type="entry name" value="DUF2835"/>
</dbReference>
<dbReference type="AlphaFoldDB" id="A0A3A6TZE9"/>
<dbReference type="EMBL" id="QYYH01000062">
    <property type="protein sequence ID" value="RJY14669.1"/>
    <property type="molecule type" value="Genomic_DNA"/>
</dbReference>
<dbReference type="RefSeq" id="WP_121853683.1">
    <property type="nucleotide sequence ID" value="NZ_CP037952.1"/>
</dbReference>
<evidence type="ECO:0000313" key="1">
    <source>
        <dbReference type="EMBL" id="RJY14669.1"/>
    </source>
</evidence>
<dbReference type="Proteomes" id="UP000273022">
    <property type="component" value="Unassembled WGS sequence"/>
</dbReference>
<reference evidence="1 2" key="1">
    <citation type="submission" date="2018-09" db="EMBL/GenBank/DDBJ databases">
        <title>Phylogeny of the Shewanellaceae, and recommendation for two new genera, Pseudoshewanella and Parashewanella.</title>
        <authorList>
            <person name="Wang G."/>
        </authorList>
    </citation>
    <scope>NUCLEOTIDE SEQUENCE [LARGE SCALE GENOMIC DNA]</scope>
    <source>
        <strain evidence="1 2">KCTC 22492</strain>
    </source>
</reference>
<dbReference type="OrthoDB" id="5600793at2"/>
<gene>
    <name evidence="1" type="ORF">D5R81_10975</name>
</gene>
<dbReference type="Pfam" id="PF11197">
    <property type="entry name" value="DUF2835"/>
    <property type="match status" value="1"/>
</dbReference>
<comment type="caution">
    <text evidence="1">The sequence shown here is derived from an EMBL/GenBank/DDBJ whole genome shotgun (WGS) entry which is preliminary data.</text>
</comment>
<accession>A0A3A6TZE9</accession>
<keyword evidence="2" id="KW-1185">Reference proteome</keyword>
<sequence length="71" mass="8359">MEFYFSLSITSQEFLRFYKGNADRVEVIDVHGRCLHIHARHFLPFLSESGIRGQFQLTLDNQNNFKSLKPI</sequence>
<protein>
    <submittedName>
        <fullName evidence="1">DUF2835 family protein</fullName>
    </submittedName>
</protein>
<organism evidence="1 2">
    <name type="scientific">Parashewanella spongiae</name>
    <dbReference type="NCBI Taxonomy" id="342950"/>
    <lineage>
        <taxon>Bacteria</taxon>
        <taxon>Pseudomonadati</taxon>
        <taxon>Pseudomonadota</taxon>
        <taxon>Gammaproteobacteria</taxon>
        <taxon>Alteromonadales</taxon>
        <taxon>Shewanellaceae</taxon>
        <taxon>Parashewanella</taxon>
    </lineage>
</organism>